<keyword evidence="4" id="KW-1185">Reference proteome</keyword>
<feature type="compositionally biased region" description="Polar residues" evidence="2">
    <location>
        <begin position="8"/>
        <end position="17"/>
    </location>
</feature>
<accession>A0AAD8RUP5</accession>
<feature type="region of interest" description="Disordered" evidence="2">
    <location>
        <begin position="1"/>
        <end position="53"/>
    </location>
</feature>
<reference evidence="3" key="1">
    <citation type="submission" date="2023-07" db="EMBL/GenBank/DDBJ databases">
        <title>A chromosome-level genome assembly of Lolium multiflorum.</title>
        <authorList>
            <person name="Chen Y."/>
            <person name="Copetti D."/>
            <person name="Kolliker R."/>
            <person name="Studer B."/>
        </authorList>
    </citation>
    <scope>NUCLEOTIDE SEQUENCE</scope>
    <source>
        <strain evidence="3">02402/16</strain>
        <tissue evidence="3">Leaf</tissue>
    </source>
</reference>
<evidence type="ECO:0008006" key="5">
    <source>
        <dbReference type="Google" id="ProtNLM"/>
    </source>
</evidence>
<sequence>MIKRWHSSSRISRTPTGGSHGVDGEEGPWGRGIGADDRGTAGSASFHGADGVPAGLHPVYVGKSRRRYLIAADLVGHPLFQNLVDRSGGGVGGVAGGTIVGCEVVLFEHLLWMLENADPQPESLDELVEYYAC</sequence>
<proteinExistence type="inferred from homology"/>
<organism evidence="3 4">
    <name type="scientific">Lolium multiflorum</name>
    <name type="common">Italian ryegrass</name>
    <name type="synonym">Lolium perenne subsp. multiflorum</name>
    <dbReference type="NCBI Taxonomy" id="4521"/>
    <lineage>
        <taxon>Eukaryota</taxon>
        <taxon>Viridiplantae</taxon>
        <taxon>Streptophyta</taxon>
        <taxon>Embryophyta</taxon>
        <taxon>Tracheophyta</taxon>
        <taxon>Spermatophyta</taxon>
        <taxon>Magnoliopsida</taxon>
        <taxon>Liliopsida</taxon>
        <taxon>Poales</taxon>
        <taxon>Poaceae</taxon>
        <taxon>BOP clade</taxon>
        <taxon>Pooideae</taxon>
        <taxon>Poodae</taxon>
        <taxon>Poeae</taxon>
        <taxon>Poeae Chloroplast Group 2 (Poeae type)</taxon>
        <taxon>Loliodinae</taxon>
        <taxon>Loliinae</taxon>
        <taxon>Lolium</taxon>
    </lineage>
</organism>
<comment type="similarity">
    <text evidence="1">Belongs to the ARG7 family.</text>
</comment>
<dbReference type="PANTHER" id="PTHR31374:SF441">
    <property type="entry name" value="SAUR-LIKE AUXIN-RESPONSIVE PROTEIN FAMILY"/>
    <property type="match status" value="1"/>
</dbReference>
<evidence type="ECO:0000313" key="3">
    <source>
        <dbReference type="EMBL" id="KAK1631109.1"/>
    </source>
</evidence>
<dbReference type="GO" id="GO:0009733">
    <property type="term" value="P:response to auxin"/>
    <property type="evidence" value="ECO:0007669"/>
    <property type="project" value="InterPro"/>
</dbReference>
<evidence type="ECO:0000313" key="4">
    <source>
        <dbReference type="Proteomes" id="UP001231189"/>
    </source>
</evidence>
<dbReference type="Proteomes" id="UP001231189">
    <property type="component" value="Unassembled WGS sequence"/>
</dbReference>
<dbReference type="Pfam" id="PF02519">
    <property type="entry name" value="Auxin_inducible"/>
    <property type="match status" value="1"/>
</dbReference>
<dbReference type="PANTHER" id="PTHR31374">
    <property type="entry name" value="AUXIN-INDUCED PROTEIN-LIKE-RELATED"/>
    <property type="match status" value="1"/>
</dbReference>
<evidence type="ECO:0000256" key="1">
    <source>
        <dbReference type="ARBA" id="ARBA00006974"/>
    </source>
</evidence>
<dbReference type="InterPro" id="IPR003676">
    <property type="entry name" value="SAUR_fam"/>
</dbReference>
<evidence type="ECO:0000256" key="2">
    <source>
        <dbReference type="SAM" id="MobiDB-lite"/>
    </source>
</evidence>
<dbReference type="AlphaFoldDB" id="A0AAD8RUP5"/>
<protein>
    <recommendedName>
        <fullName evidence="5">SAUR family protein</fullName>
    </recommendedName>
</protein>
<dbReference type="EMBL" id="JAUUTY010000005">
    <property type="protein sequence ID" value="KAK1631109.1"/>
    <property type="molecule type" value="Genomic_DNA"/>
</dbReference>
<name>A0AAD8RUP5_LOLMU</name>
<comment type="caution">
    <text evidence="3">The sequence shown here is derived from an EMBL/GenBank/DDBJ whole genome shotgun (WGS) entry which is preliminary data.</text>
</comment>
<gene>
    <name evidence="3" type="ORF">QYE76_005424</name>
</gene>